<evidence type="ECO:0000256" key="1">
    <source>
        <dbReference type="SAM" id="MobiDB-lite"/>
    </source>
</evidence>
<evidence type="ECO:0008006" key="5">
    <source>
        <dbReference type="Google" id="ProtNLM"/>
    </source>
</evidence>
<keyword evidence="4" id="KW-1185">Reference proteome</keyword>
<feature type="compositionally biased region" description="Polar residues" evidence="1">
    <location>
        <begin position="44"/>
        <end position="53"/>
    </location>
</feature>
<evidence type="ECO:0000313" key="3">
    <source>
        <dbReference type="EMBL" id="SMG55767.1"/>
    </source>
</evidence>
<dbReference type="OrthoDB" id="2026742at2"/>
<evidence type="ECO:0000256" key="2">
    <source>
        <dbReference type="SAM" id="SignalP"/>
    </source>
</evidence>
<dbReference type="PROSITE" id="PS51257">
    <property type="entry name" value="PROKAR_LIPOPROTEIN"/>
    <property type="match status" value="1"/>
</dbReference>
<feature type="signal peptide" evidence="2">
    <location>
        <begin position="1"/>
        <end position="19"/>
    </location>
</feature>
<gene>
    <name evidence="3" type="ORF">SAMN06295960_3996</name>
</gene>
<proteinExistence type="predicted"/>
<feature type="region of interest" description="Disordered" evidence="1">
    <location>
        <begin position="29"/>
        <end position="53"/>
    </location>
</feature>
<protein>
    <recommendedName>
        <fullName evidence="5">Major membrane immunogen, membrane-anchored lipoprotein</fullName>
    </recommendedName>
</protein>
<reference evidence="3 4" key="1">
    <citation type="submission" date="2017-04" db="EMBL/GenBank/DDBJ databases">
        <authorList>
            <person name="Afonso C.L."/>
            <person name="Miller P.J."/>
            <person name="Scott M.A."/>
            <person name="Spackman E."/>
            <person name="Goraichik I."/>
            <person name="Dimitrov K.M."/>
            <person name="Suarez D.L."/>
            <person name="Swayne D.E."/>
        </authorList>
    </citation>
    <scope>NUCLEOTIDE SEQUENCE [LARGE SCALE GENOMIC DNA]</scope>
    <source>
        <strain evidence="3 4">11</strain>
    </source>
</reference>
<feature type="chain" id="PRO_5038917351" description="Major membrane immunogen, membrane-anchored lipoprotein" evidence="2">
    <location>
        <begin position="20"/>
        <end position="375"/>
    </location>
</feature>
<organism evidence="3 4">
    <name type="scientific">Paenibacillus aquistagni</name>
    <dbReference type="NCBI Taxonomy" id="1852522"/>
    <lineage>
        <taxon>Bacteria</taxon>
        <taxon>Bacillati</taxon>
        <taxon>Bacillota</taxon>
        <taxon>Bacilli</taxon>
        <taxon>Bacillales</taxon>
        <taxon>Paenibacillaceae</taxon>
        <taxon>Paenibacillus</taxon>
    </lineage>
</organism>
<dbReference type="Proteomes" id="UP000193834">
    <property type="component" value="Unassembled WGS sequence"/>
</dbReference>
<name>A0A1X7LQK2_9BACL</name>
<evidence type="ECO:0000313" key="4">
    <source>
        <dbReference type="Proteomes" id="UP000193834"/>
    </source>
</evidence>
<dbReference type="Gene3D" id="3.90.1010.20">
    <property type="match status" value="2"/>
</dbReference>
<dbReference type="EMBL" id="FXAZ01000006">
    <property type="protein sequence ID" value="SMG55767.1"/>
    <property type="molecule type" value="Genomic_DNA"/>
</dbReference>
<keyword evidence="2" id="KW-0732">Signal</keyword>
<dbReference type="STRING" id="1852522.SAMN06295960_3996"/>
<accession>A0A1X7LQK2</accession>
<dbReference type="AlphaFoldDB" id="A0A1X7LQK2"/>
<dbReference type="RefSeq" id="WP_085497223.1">
    <property type="nucleotide sequence ID" value="NZ_FXAZ01000006.1"/>
</dbReference>
<feature type="compositionally biased region" description="Low complexity" evidence="1">
    <location>
        <begin position="29"/>
        <end position="43"/>
    </location>
</feature>
<sequence length="375" mass="39722">MKKMLSVLLATTLAMSMLAACGDKDTNDAATTDNTATEQQDNNSTSSNDTQTEVAAGEIAKIGLGTITSIGKSKDAEGDKGPVGQVDTVIVAAAFDKDGKVVSVDIDNAQTKIEFDKALQVTTDLTGEFKTKQELGDEYGMKKASSIGKDWYEQANALADWMKGKTVDEIKAMKTTQRDESHPNVPDEADLTSSVTITVQDYIAGIEKAYNNAVDVKAAGGQKLGVGQSISTSKSKGLEGDKTPSAQVDTTIVVGAFDKDGKVVGSIIDTAQTKVDFDKDGKLTTDKAAEFKTKNELGDEYGMKKASSIGKEWNEQAQALADWMAGKTVDEIKAMKTVDQEGHPGVPDEADLTSSVTVSAKGFIEGIEEAFTKAK</sequence>